<dbReference type="STRING" id="1817867.A3F83_00700"/>
<feature type="binding site" evidence="9">
    <location>
        <position position="9"/>
    </location>
    <ligand>
        <name>substrate</name>
    </ligand>
</feature>
<dbReference type="AlphaFoldDB" id="A0A1F5YQM7"/>
<evidence type="ECO:0000256" key="6">
    <source>
        <dbReference type="ARBA" id="ARBA00022842"/>
    </source>
</evidence>
<dbReference type="GO" id="GO:0005737">
    <property type="term" value="C:cytoplasm"/>
    <property type="evidence" value="ECO:0007669"/>
    <property type="project" value="UniProtKB-SubCell"/>
</dbReference>
<dbReference type="InterPro" id="IPR001980">
    <property type="entry name" value="PPAT"/>
</dbReference>
<keyword evidence="3 9" id="KW-0548">Nucleotidyltransferase</keyword>
<feature type="binding site" evidence="9">
    <location>
        <position position="74"/>
    </location>
    <ligand>
        <name>substrate</name>
    </ligand>
</feature>
<dbReference type="EC" id="2.7.7.3" evidence="9"/>
<feature type="binding site" evidence="9">
    <location>
        <position position="17"/>
    </location>
    <ligand>
        <name>ATP</name>
        <dbReference type="ChEBI" id="CHEBI:30616"/>
    </ligand>
</feature>
<comment type="pathway">
    <text evidence="9">Cofactor biosynthesis; coenzyme A biosynthesis; CoA from (R)-pantothenate: step 4/5.</text>
</comment>
<feature type="binding site" evidence="9">
    <location>
        <begin position="124"/>
        <end position="130"/>
    </location>
    <ligand>
        <name>ATP</name>
        <dbReference type="ChEBI" id="CHEBI:30616"/>
    </ligand>
</feature>
<feature type="binding site" evidence="9">
    <location>
        <position position="99"/>
    </location>
    <ligand>
        <name>ATP</name>
        <dbReference type="ChEBI" id="CHEBI:30616"/>
    </ligand>
</feature>
<feature type="domain" description="Cytidyltransferase-like" evidence="10">
    <location>
        <begin position="5"/>
        <end position="134"/>
    </location>
</feature>
<evidence type="ECO:0000256" key="2">
    <source>
        <dbReference type="ARBA" id="ARBA00022679"/>
    </source>
</evidence>
<feature type="site" description="Transition state stabilizer" evidence="9">
    <location>
        <position position="17"/>
    </location>
</feature>
<dbReference type="PANTHER" id="PTHR21342:SF1">
    <property type="entry name" value="PHOSPHOPANTETHEINE ADENYLYLTRANSFERASE"/>
    <property type="match status" value="1"/>
</dbReference>
<dbReference type="InterPro" id="IPR004821">
    <property type="entry name" value="Cyt_trans-like"/>
</dbReference>
<keyword evidence="1 9" id="KW-0963">Cytoplasm</keyword>
<dbReference type="SUPFAM" id="SSF52374">
    <property type="entry name" value="Nucleotidylyl transferase"/>
    <property type="match status" value="1"/>
</dbReference>
<keyword evidence="4 9" id="KW-0547">Nucleotide-binding</keyword>
<dbReference type="EMBL" id="MFIX01000192">
    <property type="protein sequence ID" value="OGG02202.1"/>
    <property type="molecule type" value="Genomic_DNA"/>
</dbReference>
<evidence type="ECO:0000259" key="10">
    <source>
        <dbReference type="Pfam" id="PF01467"/>
    </source>
</evidence>
<dbReference type="Pfam" id="PF01467">
    <property type="entry name" value="CTP_transf_like"/>
    <property type="match status" value="1"/>
</dbReference>
<dbReference type="CDD" id="cd02163">
    <property type="entry name" value="PPAT"/>
    <property type="match status" value="1"/>
</dbReference>
<organism evidence="11 12">
    <name type="scientific">Candidatus Glassbacteria bacterium RIFCSPLOWO2_12_FULL_58_11</name>
    <dbReference type="NCBI Taxonomy" id="1817867"/>
    <lineage>
        <taxon>Bacteria</taxon>
        <taxon>Candidatus Glassiibacteriota</taxon>
    </lineage>
</organism>
<evidence type="ECO:0000256" key="1">
    <source>
        <dbReference type="ARBA" id="ARBA00022490"/>
    </source>
</evidence>
<dbReference type="NCBIfam" id="TIGR01510">
    <property type="entry name" value="coaD_prev_kdtB"/>
    <property type="match status" value="1"/>
</dbReference>
<evidence type="ECO:0000256" key="3">
    <source>
        <dbReference type="ARBA" id="ARBA00022695"/>
    </source>
</evidence>
<dbReference type="GO" id="GO:0004595">
    <property type="term" value="F:pantetheine-phosphate adenylyltransferase activity"/>
    <property type="evidence" value="ECO:0007669"/>
    <property type="project" value="UniProtKB-UniRule"/>
</dbReference>
<gene>
    <name evidence="9" type="primary">coaD</name>
    <name evidence="11" type="ORF">A3F83_00700</name>
</gene>
<evidence type="ECO:0000256" key="4">
    <source>
        <dbReference type="ARBA" id="ARBA00022741"/>
    </source>
</evidence>
<dbReference type="GO" id="GO:0005524">
    <property type="term" value="F:ATP binding"/>
    <property type="evidence" value="ECO:0007669"/>
    <property type="project" value="UniProtKB-KW"/>
</dbReference>
<evidence type="ECO:0000256" key="8">
    <source>
        <dbReference type="ARBA" id="ARBA00029346"/>
    </source>
</evidence>
<reference evidence="11 12" key="1">
    <citation type="journal article" date="2016" name="Nat. Commun.">
        <title>Thousands of microbial genomes shed light on interconnected biogeochemical processes in an aquifer system.</title>
        <authorList>
            <person name="Anantharaman K."/>
            <person name="Brown C.T."/>
            <person name="Hug L.A."/>
            <person name="Sharon I."/>
            <person name="Castelle C.J."/>
            <person name="Probst A.J."/>
            <person name="Thomas B.C."/>
            <person name="Singh A."/>
            <person name="Wilkins M.J."/>
            <person name="Karaoz U."/>
            <person name="Brodie E.L."/>
            <person name="Williams K.H."/>
            <person name="Hubbard S.S."/>
            <person name="Banfield J.F."/>
        </authorList>
    </citation>
    <scope>NUCLEOTIDE SEQUENCE [LARGE SCALE GENOMIC DNA]</scope>
</reference>
<keyword evidence="2 9" id="KW-0808">Transferase</keyword>
<evidence type="ECO:0000313" key="11">
    <source>
        <dbReference type="EMBL" id="OGG02202.1"/>
    </source>
</evidence>
<dbReference type="InterPro" id="IPR014729">
    <property type="entry name" value="Rossmann-like_a/b/a_fold"/>
</dbReference>
<comment type="cofactor">
    <cofactor evidence="9">
        <name>Mg(2+)</name>
        <dbReference type="ChEBI" id="CHEBI:18420"/>
    </cofactor>
</comment>
<evidence type="ECO:0000256" key="9">
    <source>
        <dbReference type="HAMAP-Rule" id="MF_00151"/>
    </source>
</evidence>
<feature type="binding site" evidence="9">
    <location>
        <position position="88"/>
    </location>
    <ligand>
        <name>substrate</name>
    </ligand>
</feature>
<evidence type="ECO:0000313" key="12">
    <source>
        <dbReference type="Proteomes" id="UP000179129"/>
    </source>
</evidence>
<keyword evidence="7 9" id="KW-0173">Coenzyme A biosynthesis</keyword>
<comment type="function">
    <text evidence="9">Reversibly transfers an adenylyl group from ATP to 4'-phosphopantetheine, yielding dephospho-CoA (dPCoA) and pyrophosphate.</text>
</comment>
<protein>
    <recommendedName>
        <fullName evidence="9">Phosphopantetheine adenylyltransferase</fullName>
        <ecNumber evidence="9">2.7.7.3</ecNumber>
    </recommendedName>
    <alternativeName>
        <fullName evidence="9">Dephospho-CoA pyrophosphorylase</fullName>
    </alternativeName>
    <alternativeName>
        <fullName evidence="9">Pantetheine-phosphate adenylyltransferase</fullName>
        <shortName evidence="9">PPAT</shortName>
    </alternativeName>
</protein>
<dbReference type="HAMAP" id="MF_00151">
    <property type="entry name" value="PPAT_bact"/>
    <property type="match status" value="1"/>
</dbReference>
<evidence type="ECO:0000256" key="5">
    <source>
        <dbReference type="ARBA" id="ARBA00022840"/>
    </source>
</evidence>
<feature type="binding site" evidence="9">
    <location>
        <begin position="9"/>
        <end position="10"/>
    </location>
    <ligand>
        <name>ATP</name>
        <dbReference type="ChEBI" id="CHEBI:30616"/>
    </ligand>
</feature>
<proteinExistence type="inferred from homology"/>
<keyword evidence="6 9" id="KW-0460">Magnesium</keyword>
<sequence>MIVGVYPGTFDPITLGHLDVIRRSLKMVNRLIIAVVRSNSKNTTFDSAERVRLIQDSLAEWGLDIEVASFDGLLVDFARARGAQVVFRGLRAVSDFEYEFQMALMNKKLAPEIEEVFLTPDQSYIYLSSSLVKEVASLGGDISAFVTPSVERALEAHFSLRDGK</sequence>
<feature type="binding site" evidence="9">
    <location>
        <position position="41"/>
    </location>
    <ligand>
        <name>substrate</name>
    </ligand>
</feature>
<comment type="subcellular location">
    <subcellularLocation>
        <location evidence="9">Cytoplasm</location>
    </subcellularLocation>
</comment>
<comment type="subunit">
    <text evidence="9">Homohexamer.</text>
</comment>
<dbReference type="Gene3D" id="3.40.50.620">
    <property type="entry name" value="HUPs"/>
    <property type="match status" value="1"/>
</dbReference>
<dbReference type="UniPathway" id="UPA00241">
    <property type="reaction ID" value="UER00355"/>
</dbReference>
<dbReference type="Proteomes" id="UP000179129">
    <property type="component" value="Unassembled WGS sequence"/>
</dbReference>
<dbReference type="PANTHER" id="PTHR21342">
    <property type="entry name" value="PHOSPHOPANTETHEINE ADENYLYLTRANSFERASE"/>
    <property type="match status" value="1"/>
</dbReference>
<evidence type="ECO:0000256" key="7">
    <source>
        <dbReference type="ARBA" id="ARBA00022993"/>
    </source>
</evidence>
<dbReference type="GO" id="GO:0015937">
    <property type="term" value="P:coenzyme A biosynthetic process"/>
    <property type="evidence" value="ECO:0007669"/>
    <property type="project" value="UniProtKB-UniRule"/>
</dbReference>
<name>A0A1F5YQM7_9BACT</name>
<dbReference type="PRINTS" id="PR01020">
    <property type="entry name" value="LPSBIOSNTHSS"/>
</dbReference>
<feature type="binding site" evidence="9">
    <location>
        <begin position="89"/>
        <end position="91"/>
    </location>
    <ligand>
        <name>ATP</name>
        <dbReference type="ChEBI" id="CHEBI:30616"/>
    </ligand>
</feature>
<accession>A0A1F5YQM7</accession>
<dbReference type="NCBIfam" id="TIGR00125">
    <property type="entry name" value="cyt_tran_rel"/>
    <property type="match status" value="1"/>
</dbReference>
<keyword evidence="5 9" id="KW-0067">ATP-binding</keyword>
<comment type="caution">
    <text evidence="11">The sequence shown here is derived from an EMBL/GenBank/DDBJ whole genome shotgun (WGS) entry which is preliminary data.</text>
</comment>
<comment type="catalytic activity">
    <reaction evidence="8 9">
        <text>(R)-4'-phosphopantetheine + ATP + H(+) = 3'-dephospho-CoA + diphosphate</text>
        <dbReference type="Rhea" id="RHEA:19801"/>
        <dbReference type="ChEBI" id="CHEBI:15378"/>
        <dbReference type="ChEBI" id="CHEBI:30616"/>
        <dbReference type="ChEBI" id="CHEBI:33019"/>
        <dbReference type="ChEBI" id="CHEBI:57328"/>
        <dbReference type="ChEBI" id="CHEBI:61723"/>
        <dbReference type="EC" id="2.7.7.3"/>
    </reaction>
</comment>
<comment type="similarity">
    <text evidence="9">Belongs to the bacterial CoaD family.</text>
</comment>